<comment type="caution">
    <text evidence="7">The sequence shown here is derived from an EMBL/GenBank/DDBJ whole genome shotgun (WGS) entry which is preliminary data.</text>
</comment>
<evidence type="ECO:0000256" key="2">
    <source>
        <dbReference type="ARBA" id="ARBA00022475"/>
    </source>
</evidence>
<keyword evidence="5 6" id="KW-0472">Membrane</keyword>
<keyword evidence="3 6" id="KW-0812">Transmembrane</keyword>
<comment type="subcellular location">
    <subcellularLocation>
        <location evidence="1">Cell membrane</location>
        <topology evidence="1">Multi-pass membrane protein</topology>
    </subcellularLocation>
</comment>
<proteinExistence type="predicted"/>
<protein>
    <recommendedName>
        <fullName evidence="9">Polysaccharide biosynthesis protein</fullName>
    </recommendedName>
</protein>
<keyword evidence="2" id="KW-1003">Cell membrane</keyword>
<name>A0ABS9WWE1_9GAMM</name>
<organism evidence="7 8">
    <name type="scientific">Colwellia maritima</name>
    <dbReference type="NCBI Taxonomy" id="2912588"/>
    <lineage>
        <taxon>Bacteria</taxon>
        <taxon>Pseudomonadati</taxon>
        <taxon>Pseudomonadota</taxon>
        <taxon>Gammaproteobacteria</taxon>
        <taxon>Alteromonadales</taxon>
        <taxon>Colwelliaceae</taxon>
        <taxon>Colwellia</taxon>
    </lineage>
</organism>
<feature type="transmembrane region" description="Helical" evidence="6">
    <location>
        <begin position="6"/>
        <end position="27"/>
    </location>
</feature>
<evidence type="ECO:0000256" key="3">
    <source>
        <dbReference type="ARBA" id="ARBA00022692"/>
    </source>
</evidence>
<dbReference type="InterPro" id="IPR050833">
    <property type="entry name" value="Poly_Biosynth_Transport"/>
</dbReference>
<keyword evidence="4 6" id="KW-1133">Transmembrane helix</keyword>
<evidence type="ECO:0000256" key="1">
    <source>
        <dbReference type="ARBA" id="ARBA00004651"/>
    </source>
</evidence>
<evidence type="ECO:0000256" key="5">
    <source>
        <dbReference type="ARBA" id="ARBA00023136"/>
    </source>
</evidence>
<feature type="transmembrane region" description="Helical" evidence="6">
    <location>
        <begin position="48"/>
        <end position="67"/>
    </location>
</feature>
<evidence type="ECO:0000256" key="4">
    <source>
        <dbReference type="ARBA" id="ARBA00022989"/>
    </source>
</evidence>
<dbReference type="EMBL" id="JAKKSL010000001">
    <property type="protein sequence ID" value="MCI2282218.1"/>
    <property type="molecule type" value="Genomic_DNA"/>
</dbReference>
<dbReference type="PANTHER" id="PTHR30250:SF11">
    <property type="entry name" value="O-ANTIGEN TRANSPORTER-RELATED"/>
    <property type="match status" value="1"/>
</dbReference>
<accession>A0ABS9WWE1</accession>
<dbReference type="Proteomes" id="UP001139646">
    <property type="component" value="Unassembled WGS sequence"/>
</dbReference>
<evidence type="ECO:0008006" key="9">
    <source>
        <dbReference type="Google" id="ProtNLM"/>
    </source>
</evidence>
<evidence type="ECO:0000256" key="6">
    <source>
        <dbReference type="SAM" id="Phobius"/>
    </source>
</evidence>
<sequence length="158" mass="17895">MYNIGYMIATYIGQLIAVSTAPLMPYFTKIMAIEEYKESASNILKSINYSYCLVIVPLSLYIVGFIFSGRDFIPLVFKIYDTDTYFVGVILSLYISLFSSQQPFSRLFYAKAKHHHLLKLSLIEVGMIFLFSVLLTPLFGIVGQAFAVFFHLSTPAII</sequence>
<keyword evidence="8" id="KW-1185">Reference proteome</keyword>
<feature type="transmembrane region" description="Helical" evidence="6">
    <location>
        <begin position="79"/>
        <end position="99"/>
    </location>
</feature>
<feature type="transmembrane region" description="Helical" evidence="6">
    <location>
        <begin position="120"/>
        <end position="152"/>
    </location>
</feature>
<evidence type="ECO:0000313" key="7">
    <source>
        <dbReference type="EMBL" id="MCI2282218.1"/>
    </source>
</evidence>
<dbReference type="PANTHER" id="PTHR30250">
    <property type="entry name" value="PST FAMILY PREDICTED COLANIC ACID TRANSPORTER"/>
    <property type="match status" value="1"/>
</dbReference>
<gene>
    <name evidence="7" type="ORF">L3081_00890</name>
</gene>
<reference evidence="7" key="1">
    <citation type="submission" date="2022-01" db="EMBL/GenBank/DDBJ databases">
        <title>Colwellia maritima, isolated from seawater.</title>
        <authorList>
            <person name="Kristyanto S."/>
            <person name="Jung J."/>
            <person name="Jeon C.O."/>
        </authorList>
    </citation>
    <scope>NUCLEOTIDE SEQUENCE</scope>
    <source>
        <strain evidence="7">MSW7</strain>
    </source>
</reference>
<dbReference type="RefSeq" id="WP_242282788.1">
    <property type="nucleotide sequence ID" value="NZ_JAKKSL010000001.1"/>
</dbReference>
<evidence type="ECO:0000313" key="8">
    <source>
        <dbReference type="Proteomes" id="UP001139646"/>
    </source>
</evidence>